<evidence type="ECO:0000259" key="2">
    <source>
        <dbReference type="Pfam" id="PF16077"/>
    </source>
</evidence>
<sequence length="134" mass="16094">HFFAYIFEYIYISNSRYFGFFLFIRSISRMSTRREIRTSCCASIYGRVKLKGGITRHGAHVNIYETNDFKQLFYHRRCVPHVLNRPCNFVSKYLKSICVQRYTYQHAMVTYGDYKRIFYDLIKIKSGCECEVID</sequence>
<feature type="domain" description="Spaetzle" evidence="2">
    <location>
        <begin position="41"/>
        <end position="132"/>
    </location>
</feature>
<evidence type="ECO:0000256" key="1">
    <source>
        <dbReference type="SAM" id="Phobius"/>
    </source>
</evidence>
<keyword evidence="1" id="KW-0812">Transmembrane</keyword>
<keyword evidence="1" id="KW-1133">Transmembrane helix</keyword>
<dbReference type="SUPFAM" id="SSF57501">
    <property type="entry name" value="Cystine-knot cytokines"/>
    <property type="match status" value="1"/>
</dbReference>
<reference evidence="3" key="1">
    <citation type="submission" date="2015-07" db="EMBL/GenBank/DDBJ databases">
        <title>MeaNS - Measles Nucleotide Surveillance Program.</title>
        <authorList>
            <person name="Tran T."/>
            <person name="Druce J."/>
        </authorList>
    </citation>
    <scope>NUCLEOTIDE SEQUENCE</scope>
    <source>
        <strain evidence="3">UCB-OBI-ISO-001</strain>
        <tissue evidence="3">Gonad</tissue>
    </source>
</reference>
<protein>
    <recommendedName>
        <fullName evidence="2">Spaetzle domain-containing protein</fullName>
    </recommendedName>
</protein>
<feature type="non-terminal residue" evidence="3">
    <location>
        <position position="1"/>
    </location>
</feature>
<dbReference type="AlphaFoldDB" id="A0A0L8FZ47"/>
<dbReference type="EMBL" id="KQ425111">
    <property type="protein sequence ID" value="KOF69958.1"/>
    <property type="molecule type" value="Genomic_DNA"/>
</dbReference>
<name>A0A0L8FZ47_OCTBM</name>
<evidence type="ECO:0000313" key="3">
    <source>
        <dbReference type="EMBL" id="KOF69958.1"/>
    </source>
</evidence>
<dbReference type="Gene3D" id="2.10.90.10">
    <property type="entry name" value="Cystine-knot cytokines"/>
    <property type="match status" value="1"/>
</dbReference>
<dbReference type="InterPro" id="IPR029034">
    <property type="entry name" value="Cystine-knot_cytokine"/>
</dbReference>
<organism evidence="3">
    <name type="scientific">Octopus bimaculoides</name>
    <name type="common">California two-spotted octopus</name>
    <dbReference type="NCBI Taxonomy" id="37653"/>
    <lineage>
        <taxon>Eukaryota</taxon>
        <taxon>Metazoa</taxon>
        <taxon>Spiralia</taxon>
        <taxon>Lophotrochozoa</taxon>
        <taxon>Mollusca</taxon>
        <taxon>Cephalopoda</taxon>
        <taxon>Coleoidea</taxon>
        <taxon>Octopodiformes</taxon>
        <taxon>Octopoda</taxon>
        <taxon>Incirrata</taxon>
        <taxon>Octopodidae</taxon>
        <taxon>Octopus</taxon>
    </lineage>
</organism>
<accession>A0A0L8FZ47</accession>
<proteinExistence type="predicted"/>
<dbReference type="Pfam" id="PF16077">
    <property type="entry name" value="Spaetzle"/>
    <property type="match status" value="1"/>
</dbReference>
<dbReference type="InterPro" id="IPR032104">
    <property type="entry name" value="Spaetzle"/>
</dbReference>
<dbReference type="OrthoDB" id="6381819at2759"/>
<gene>
    <name evidence="3" type="ORF">OCBIM_22003801mg</name>
</gene>
<keyword evidence="1" id="KW-0472">Membrane</keyword>
<feature type="transmembrane region" description="Helical" evidence="1">
    <location>
        <begin position="6"/>
        <end position="24"/>
    </location>
</feature>